<protein>
    <submittedName>
        <fullName evidence="3">Uncharacterized protein LOC131806718</fullName>
    </submittedName>
</protein>
<name>A0ABM3VND1_MUSDO</name>
<dbReference type="SUPFAM" id="SSF56672">
    <property type="entry name" value="DNA/RNA polymerases"/>
    <property type="match status" value="1"/>
</dbReference>
<accession>A0ABM3VND1</accession>
<dbReference type="Gene3D" id="3.10.10.10">
    <property type="entry name" value="HIV Type 1 Reverse Transcriptase, subunit A, domain 1"/>
    <property type="match status" value="1"/>
</dbReference>
<dbReference type="RefSeq" id="XP_058987311.1">
    <property type="nucleotide sequence ID" value="XM_059131328.1"/>
</dbReference>
<feature type="domain" description="Reverse transcriptase" evidence="1">
    <location>
        <begin position="56"/>
        <end position="197"/>
    </location>
</feature>
<organism evidence="2 3">
    <name type="scientific">Musca domestica</name>
    <name type="common">House fly</name>
    <dbReference type="NCBI Taxonomy" id="7370"/>
    <lineage>
        <taxon>Eukaryota</taxon>
        <taxon>Metazoa</taxon>
        <taxon>Ecdysozoa</taxon>
        <taxon>Arthropoda</taxon>
        <taxon>Hexapoda</taxon>
        <taxon>Insecta</taxon>
        <taxon>Pterygota</taxon>
        <taxon>Neoptera</taxon>
        <taxon>Endopterygota</taxon>
        <taxon>Diptera</taxon>
        <taxon>Brachycera</taxon>
        <taxon>Muscomorpha</taxon>
        <taxon>Muscoidea</taxon>
        <taxon>Muscidae</taxon>
        <taxon>Musca</taxon>
    </lineage>
</organism>
<dbReference type="InterPro" id="IPR043128">
    <property type="entry name" value="Rev_trsase/Diguanyl_cyclase"/>
</dbReference>
<evidence type="ECO:0000313" key="2">
    <source>
        <dbReference type="Proteomes" id="UP001652621"/>
    </source>
</evidence>
<reference evidence="3" key="1">
    <citation type="submission" date="2025-08" db="UniProtKB">
        <authorList>
            <consortium name="RefSeq"/>
        </authorList>
    </citation>
    <scope>IDENTIFICATION</scope>
    <source>
        <strain evidence="3">Aabys</strain>
        <tissue evidence="3">Whole body</tissue>
    </source>
</reference>
<dbReference type="PANTHER" id="PTHR47331">
    <property type="entry name" value="PHD-TYPE DOMAIN-CONTAINING PROTEIN"/>
    <property type="match status" value="1"/>
</dbReference>
<dbReference type="Gene3D" id="3.30.70.270">
    <property type="match status" value="1"/>
</dbReference>
<dbReference type="InterPro" id="IPR008042">
    <property type="entry name" value="Retrotrans_Pao"/>
</dbReference>
<dbReference type="CDD" id="cd01644">
    <property type="entry name" value="RT_pepA17"/>
    <property type="match status" value="1"/>
</dbReference>
<proteinExistence type="predicted"/>
<dbReference type="InterPro" id="IPR043502">
    <property type="entry name" value="DNA/RNA_pol_sf"/>
</dbReference>
<dbReference type="GeneID" id="131806718"/>
<dbReference type="PANTHER" id="PTHR47331:SF5">
    <property type="entry name" value="RIBONUCLEASE H"/>
    <property type="match status" value="1"/>
</dbReference>
<evidence type="ECO:0000313" key="3">
    <source>
        <dbReference type="RefSeq" id="XP_058987311.1"/>
    </source>
</evidence>
<dbReference type="Proteomes" id="UP001652621">
    <property type="component" value="Unplaced"/>
</dbReference>
<sequence length="368" mass="42077">MNEYETLGHMTKIGSYPDDVRQNSYFLPHHGVFKEDSSTTKLRVVFDGSSHFPEFNSLNDILAPGPALQNDLPSIITKWRTHKIAFSADIEKMFRQIDVNPDHRKFQQILWRQNSSEPMHIYELNTVTYGTTSAPYLAIRVLHKLAEDFNNEYPKAAKVLVADSYVDDILSGAETIDEAQLLYTDLCDLLKSGGCNLRKWNSNSADFLSKIPEACRDSSSTICFSKDNVVKTLGVQWNINSDSFCFNVILDENPTISKRSILSESARLYDPLGWLTPTTLISKSIFKKLWEHVLDWDDKLPTELEKAWTKHRISLRELTKVKIPRWIKWSQHSPIELHCFCDASTEAYAAVVYSRMKDAALDNGFLAE</sequence>
<dbReference type="InterPro" id="IPR000477">
    <property type="entry name" value="RT_dom"/>
</dbReference>
<gene>
    <name evidence="3" type="primary">LOC131806718</name>
</gene>
<dbReference type="Pfam" id="PF05380">
    <property type="entry name" value="Peptidase_A17"/>
    <property type="match status" value="1"/>
</dbReference>
<keyword evidence="2" id="KW-1185">Reference proteome</keyword>
<dbReference type="Pfam" id="PF00078">
    <property type="entry name" value="RVT_1"/>
    <property type="match status" value="1"/>
</dbReference>
<evidence type="ECO:0000259" key="1">
    <source>
        <dbReference type="Pfam" id="PF00078"/>
    </source>
</evidence>